<evidence type="ECO:0000313" key="1">
    <source>
        <dbReference type="EMBL" id="SUI74269.1"/>
    </source>
</evidence>
<gene>
    <name evidence="1" type="ORF">NCTC10738_02267</name>
</gene>
<dbReference type="PROSITE" id="PS51677">
    <property type="entry name" value="NODB"/>
    <property type="match status" value="1"/>
</dbReference>
<organism evidence="1 2">
    <name type="scientific">Shewanella algae</name>
    <dbReference type="NCBI Taxonomy" id="38313"/>
    <lineage>
        <taxon>Bacteria</taxon>
        <taxon>Pseudomonadati</taxon>
        <taxon>Pseudomonadota</taxon>
        <taxon>Gammaproteobacteria</taxon>
        <taxon>Alteromonadales</taxon>
        <taxon>Shewanellaceae</taxon>
        <taxon>Shewanella</taxon>
    </lineage>
</organism>
<dbReference type="GeneID" id="93810832"/>
<keyword evidence="2" id="KW-1185">Reference proteome</keyword>
<proteinExistence type="predicted"/>
<dbReference type="PANTHER" id="PTHR43123:SF1">
    <property type="entry name" value="POLYSACCHARIDE DEACETYLASE-RELATED"/>
    <property type="match status" value="1"/>
</dbReference>
<dbReference type="Pfam" id="PF01522">
    <property type="entry name" value="Polysacc_deac_1"/>
    <property type="match status" value="1"/>
</dbReference>
<accession>A0A3G4USC8</accession>
<dbReference type="PANTHER" id="PTHR43123">
    <property type="entry name" value="POLYSACCHARIDE DEACETYLASE-RELATED"/>
    <property type="match status" value="1"/>
</dbReference>
<dbReference type="EMBL" id="UGYO01000001">
    <property type="protein sequence ID" value="SUI74269.1"/>
    <property type="molecule type" value="Genomic_DNA"/>
</dbReference>
<dbReference type="InterPro" id="IPR006311">
    <property type="entry name" value="TAT_signal"/>
</dbReference>
<protein>
    <submittedName>
        <fullName evidence="1">Putative urate catabolism protein</fullName>
    </submittedName>
</protein>
<dbReference type="GO" id="GO:0016810">
    <property type="term" value="F:hydrolase activity, acting on carbon-nitrogen (but not peptide) bonds"/>
    <property type="evidence" value="ECO:0007669"/>
    <property type="project" value="InterPro"/>
</dbReference>
<accession>A0A380A4R7</accession>
<name>A0A380A4R7_9GAMM</name>
<evidence type="ECO:0000313" key="2">
    <source>
        <dbReference type="Proteomes" id="UP000254069"/>
    </source>
</evidence>
<dbReference type="AlphaFoldDB" id="A0A380A4R7"/>
<dbReference type="PROSITE" id="PS51318">
    <property type="entry name" value="TAT"/>
    <property type="match status" value="1"/>
</dbReference>
<reference evidence="1 2" key="1">
    <citation type="submission" date="2018-06" db="EMBL/GenBank/DDBJ databases">
        <authorList>
            <consortium name="Pathogen Informatics"/>
            <person name="Doyle S."/>
        </authorList>
    </citation>
    <scope>NUCLEOTIDE SEQUENCE [LARGE SCALE GENOMIC DNA]</scope>
    <source>
        <strain evidence="1 2">NCTC10738</strain>
    </source>
</reference>
<sequence length="336" mass="36713">MHSRRQFLMAGGALAAGLGLSQTAVAAGGMSTPMLLPGAAAADGKNNPAGKRHFWPNGERLVISISMQFEAGAQGANAEGPFPPMEPGYVDTITPTWYAYGMNEGIPRLLRLWDKHGIKVTSHMVGRAAELAPELARAVAEHGHEISGHGQSWTPQYSMSEAEERGSYEQSIATLERITGQRPLGFNAFWMRHTPKTLEILQQLGFIYHIDDLGRDEPSLIPVKGKPFAVVPYSLRNNDIGRFGGNTAMTAAAFLQELKDEFDCLYLEGADRRRMMSISVHDRIGGAPGIVSALNSFLEYAKSHADVGFMRKDEIARWALSQNDVPLNPPRRFPAG</sequence>
<dbReference type="InterPro" id="IPR002509">
    <property type="entry name" value="NODB_dom"/>
</dbReference>
<dbReference type="GO" id="GO:0005975">
    <property type="term" value="P:carbohydrate metabolic process"/>
    <property type="evidence" value="ECO:0007669"/>
    <property type="project" value="InterPro"/>
</dbReference>
<dbReference type="Gene3D" id="3.20.20.370">
    <property type="entry name" value="Glycoside hydrolase/deacetylase"/>
    <property type="match status" value="1"/>
</dbReference>
<dbReference type="SUPFAM" id="SSF88713">
    <property type="entry name" value="Glycoside hydrolase/deacetylase"/>
    <property type="match status" value="1"/>
</dbReference>
<dbReference type="InterPro" id="IPR011330">
    <property type="entry name" value="Glyco_hydro/deAcase_b/a-brl"/>
</dbReference>
<dbReference type="RefSeq" id="WP_025010201.1">
    <property type="nucleotide sequence ID" value="NZ_AP024610.1"/>
</dbReference>
<dbReference type="Proteomes" id="UP000254069">
    <property type="component" value="Unassembled WGS sequence"/>
</dbReference>